<keyword evidence="5 11" id="KW-0812">Transmembrane</keyword>
<dbReference type="EMBL" id="PYFT01000001">
    <property type="protein sequence ID" value="PSR56207.1"/>
    <property type="molecule type" value="Genomic_DNA"/>
</dbReference>
<comment type="subcellular location">
    <subcellularLocation>
        <location evidence="2">Membrane</location>
        <topology evidence="2">Multi-pass membrane protein</topology>
    </subcellularLocation>
</comment>
<protein>
    <recommendedName>
        <fullName evidence="11">Zinc metalloprotease</fullName>
        <ecNumber evidence="11">3.4.24.-</ecNumber>
    </recommendedName>
</protein>
<reference evidence="13 14" key="1">
    <citation type="submission" date="2018-03" db="EMBL/GenBank/DDBJ databases">
        <title>Adhaeribacter sp. HMF7605 Genome sequencing and assembly.</title>
        <authorList>
            <person name="Kang H."/>
            <person name="Kang J."/>
            <person name="Cha I."/>
            <person name="Kim H."/>
            <person name="Joh K."/>
        </authorList>
    </citation>
    <scope>NUCLEOTIDE SEQUENCE [LARGE SCALE GENOMIC DNA]</scope>
    <source>
        <strain evidence="13 14">HMF7605</strain>
    </source>
</reference>
<name>A0A2T2YL25_9BACT</name>
<dbReference type="SUPFAM" id="SSF50156">
    <property type="entry name" value="PDZ domain-like"/>
    <property type="match status" value="2"/>
</dbReference>
<keyword evidence="6 11" id="KW-0378">Hydrolase</keyword>
<gene>
    <name evidence="13" type="primary">rseP</name>
    <name evidence="13" type="ORF">AHMF7605_23220</name>
</gene>
<evidence type="ECO:0000256" key="2">
    <source>
        <dbReference type="ARBA" id="ARBA00004141"/>
    </source>
</evidence>
<dbReference type="GO" id="GO:0006508">
    <property type="term" value="P:proteolysis"/>
    <property type="evidence" value="ECO:0007669"/>
    <property type="project" value="UniProtKB-KW"/>
</dbReference>
<dbReference type="Pfam" id="PF02163">
    <property type="entry name" value="Peptidase_M50"/>
    <property type="match status" value="1"/>
</dbReference>
<evidence type="ECO:0000256" key="9">
    <source>
        <dbReference type="ARBA" id="ARBA00023049"/>
    </source>
</evidence>
<dbReference type="InterPro" id="IPR008915">
    <property type="entry name" value="Peptidase_M50"/>
</dbReference>
<accession>A0A2T2YL25</accession>
<dbReference type="Gene3D" id="2.30.42.10">
    <property type="match status" value="2"/>
</dbReference>
<evidence type="ECO:0000313" key="14">
    <source>
        <dbReference type="Proteomes" id="UP000240357"/>
    </source>
</evidence>
<evidence type="ECO:0000256" key="7">
    <source>
        <dbReference type="ARBA" id="ARBA00022833"/>
    </source>
</evidence>
<dbReference type="RefSeq" id="WP_106932385.1">
    <property type="nucleotide sequence ID" value="NZ_PYFT01000001.1"/>
</dbReference>
<keyword evidence="14" id="KW-1185">Reference proteome</keyword>
<dbReference type="PROSITE" id="PS50106">
    <property type="entry name" value="PDZ"/>
    <property type="match status" value="1"/>
</dbReference>
<dbReference type="GO" id="GO:0046872">
    <property type="term" value="F:metal ion binding"/>
    <property type="evidence" value="ECO:0007669"/>
    <property type="project" value="UniProtKB-KW"/>
</dbReference>
<evidence type="ECO:0000259" key="12">
    <source>
        <dbReference type="PROSITE" id="PS50106"/>
    </source>
</evidence>
<dbReference type="CDD" id="cd23081">
    <property type="entry name" value="cpPDZ_EcRseP-like"/>
    <property type="match status" value="1"/>
</dbReference>
<keyword evidence="7 11" id="KW-0862">Zinc</keyword>
<organism evidence="13 14">
    <name type="scientific">Adhaeribacter arboris</name>
    <dbReference type="NCBI Taxonomy" id="2072846"/>
    <lineage>
        <taxon>Bacteria</taxon>
        <taxon>Pseudomonadati</taxon>
        <taxon>Bacteroidota</taxon>
        <taxon>Cytophagia</taxon>
        <taxon>Cytophagales</taxon>
        <taxon>Hymenobacteraceae</taxon>
        <taxon>Adhaeribacter</taxon>
    </lineage>
</organism>
<feature type="transmembrane region" description="Helical" evidence="11">
    <location>
        <begin position="101"/>
        <end position="124"/>
    </location>
</feature>
<dbReference type="CDD" id="cd06163">
    <property type="entry name" value="S2P-M50_PDZ_RseP-like"/>
    <property type="match status" value="1"/>
</dbReference>
<sequence length="445" mass="49691">MEALIMVGQLILGLTILVGLHELGHMLSAKWFGMRVEKYAIGFPPKILSKKIGETEYMIGAVPLGGFVKISGMIDESMDTAAMAEAPKSYEFRSKPAWQRLIVMMGGIIVNVITGILIFIFLIYKYGESYLPVSEVKHGIVVNEQGRQMGLRDGDKIVKVNGKPIKEFEEIYNVDALMGSNSYYTVDRNGQLLDVKIPANLIETMADPKKKREQQRFAEARAPFSVQKVEKNTPAAKAKLMPGDRIVQIDDQRINYFHELQAALAARENKPVTLGIQRGNQVVTAKTTVEKDGTLGFYPNILLNYDTRYFSFLNSIPRGTEQAFSILTTHIKGLKKLVSGEMSSKSLGGPIMIAQTYGSTFNWFKFWTLTGVLSIILAFMNFLPIPALDGGHVMFLTYEMVTGQKPSDKFLEKAQLVGMVLLIGLMIFAFGNDIYYRLLPESIIK</sequence>
<dbReference type="NCBIfam" id="TIGR00054">
    <property type="entry name" value="RIP metalloprotease RseP"/>
    <property type="match status" value="1"/>
</dbReference>
<comment type="caution">
    <text evidence="13">The sequence shown here is derived from an EMBL/GenBank/DDBJ whole genome shotgun (WGS) entry which is preliminary data.</text>
</comment>
<feature type="domain" description="PDZ" evidence="12">
    <location>
        <begin position="226"/>
        <end position="280"/>
    </location>
</feature>
<evidence type="ECO:0000256" key="11">
    <source>
        <dbReference type="RuleBase" id="RU362031"/>
    </source>
</evidence>
<comment type="cofactor">
    <cofactor evidence="1 11">
        <name>Zn(2+)</name>
        <dbReference type="ChEBI" id="CHEBI:29105"/>
    </cofactor>
</comment>
<evidence type="ECO:0000256" key="8">
    <source>
        <dbReference type="ARBA" id="ARBA00022989"/>
    </source>
</evidence>
<evidence type="ECO:0000256" key="5">
    <source>
        <dbReference type="ARBA" id="ARBA00022692"/>
    </source>
</evidence>
<keyword evidence="9 11" id="KW-0482">Metalloprotease</keyword>
<dbReference type="PANTHER" id="PTHR42837:SF2">
    <property type="entry name" value="MEMBRANE METALLOPROTEASE ARASP2, CHLOROPLASTIC-RELATED"/>
    <property type="match status" value="1"/>
</dbReference>
<dbReference type="OrthoDB" id="9782003at2"/>
<dbReference type="InterPro" id="IPR001478">
    <property type="entry name" value="PDZ"/>
</dbReference>
<dbReference type="PANTHER" id="PTHR42837">
    <property type="entry name" value="REGULATOR OF SIGMA-E PROTEASE RSEP"/>
    <property type="match status" value="1"/>
</dbReference>
<dbReference type="AlphaFoldDB" id="A0A2T2YL25"/>
<proteinExistence type="inferred from homology"/>
<comment type="similarity">
    <text evidence="3 11">Belongs to the peptidase M50B family.</text>
</comment>
<dbReference type="SMART" id="SM00228">
    <property type="entry name" value="PDZ"/>
    <property type="match status" value="2"/>
</dbReference>
<dbReference type="Pfam" id="PF17820">
    <property type="entry name" value="PDZ_6"/>
    <property type="match status" value="1"/>
</dbReference>
<keyword evidence="10 11" id="KW-0472">Membrane</keyword>
<evidence type="ECO:0000256" key="6">
    <source>
        <dbReference type="ARBA" id="ARBA00022801"/>
    </source>
</evidence>
<dbReference type="InterPro" id="IPR004387">
    <property type="entry name" value="Pept_M50_Zn"/>
</dbReference>
<dbReference type="InterPro" id="IPR041489">
    <property type="entry name" value="PDZ_6"/>
</dbReference>
<evidence type="ECO:0000256" key="10">
    <source>
        <dbReference type="ARBA" id="ARBA00023136"/>
    </source>
</evidence>
<feature type="transmembrane region" description="Helical" evidence="11">
    <location>
        <begin position="416"/>
        <end position="436"/>
    </location>
</feature>
<dbReference type="GO" id="GO:0016020">
    <property type="term" value="C:membrane"/>
    <property type="evidence" value="ECO:0007669"/>
    <property type="project" value="UniProtKB-SubCell"/>
</dbReference>
<evidence type="ECO:0000256" key="3">
    <source>
        <dbReference type="ARBA" id="ARBA00007931"/>
    </source>
</evidence>
<dbReference type="GO" id="GO:0004222">
    <property type="term" value="F:metalloendopeptidase activity"/>
    <property type="evidence" value="ECO:0007669"/>
    <property type="project" value="InterPro"/>
</dbReference>
<evidence type="ECO:0000256" key="4">
    <source>
        <dbReference type="ARBA" id="ARBA00022670"/>
    </source>
</evidence>
<feature type="transmembrane region" description="Helical" evidence="11">
    <location>
        <begin position="366"/>
        <end position="385"/>
    </location>
</feature>
<keyword evidence="4 13" id="KW-0645">Protease</keyword>
<evidence type="ECO:0000256" key="1">
    <source>
        <dbReference type="ARBA" id="ARBA00001947"/>
    </source>
</evidence>
<dbReference type="Proteomes" id="UP000240357">
    <property type="component" value="Unassembled WGS sequence"/>
</dbReference>
<dbReference type="EC" id="3.4.24.-" evidence="11"/>
<keyword evidence="11" id="KW-0479">Metal-binding</keyword>
<evidence type="ECO:0000313" key="13">
    <source>
        <dbReference type="EMBL" id="PSR56207.1"/>
    </source>
</evidence>
<dbReference type="InterPro" id="IPR036034">
    <property type="entry name" value="PDZ_sf"/>
</dbReference>
<keyword evidence="8 11" id="KW-1133">Transmembrane helix</keyword>